<evidence type="ECO:0000256" key="4">
    <source>
        <dbReference type="ARBA" id="ARBA00022692"/>
    </source>
</evidence>
<dbReference type="Pfam" id="PF00230">
    <property type="entry name" value="MIP"/>
    <property type="match status" value="1"/>
</dbReference>
<dbReference type="PRINTS" id="PR00783">
    <property type="entry name" value="MINTRINSICP"/>
</dbReference>
<dbReference type="Gene3D" id="1.20.1080.10">
    <property type="entry name" value="Glycerol uptake facilitator protein"/>
    <property type="match status" value="1"/>
</dbReference>
<dbReference type="SUPFAM" id="SSF81338">
    <property type="entry name" value="Aquaporin-like"/>
    <property type="match status" value="1"/>
</dbReference>
<dbReference type="InterPro" id="IPR000425">
    <property type="entry name" value="MIP"/>
</dbReference>
<keyword evidence="5 8" id="KW-1133">Transmembrane helix</keyword>
<proteinExistence type="inferred from homology"/>
<dbReference type="NCBIfam" id="TIGR00861">
    <property type="entry name" value="MIP"/>
    <property type="match status" value="1"/>
</dbReference>
<evidence type="ECO:0000256" key="5">
    <source>
        <dbReference type="ARBA" id="ARBA00022989"/>
    </source>
</evidence>
<evidence type="ECO:0000256" key="1">
    <source>
        <dbReference type="ARBA" id="ARBA00004141"/>
    </source>
</evidence>
<evidence type="ECO:0000256" key="3">
    <source>
        <dbReference type="ARBA" id="ARBA00022448"/>
    </source>
</evidence>
<name>R3TU56_9ENTE</name>
<keyword evidence="3 7" id="KW-0813">Transport</keyword>
<dbReference type="HOGENOM" id="CLU_020019_9_2_9"/>
<dbReference type="GO" id="GO:0005886">
    <property type="term" value="C:plasma membrane"/>
    <property type="evidence" value="ECO:0007669"/>
    <property type="project" value="TreeGrafter"/>
</dbReference>
<evidence type="ECO:0000313" key="9">
    <source>
        <dbReference type="EMBL" id="EOL44713.1"/>
    </source>
</evidence>
<keyword evidence="10" id="KW-1185">Reference proteome</keyword>
<dbReference type="InterPro" id="IPR023271">
    <property type="entry name" value="Aquaporin-like"/>
</dbReference>
<feature type="transmembrane region" description="Helical" evidence="8">
    <location>
        <begin position="166"/>
        <end position="187"/>
    </location>
</feature>
<dbReference type="EMBL" id="AJAT01000013">
    <property type="protein sequence ID" value="EOL44713.1"/>
    <property type="molecule type" value="Genomic_DNA"/>
</dbReference>
<comment type="similarity">
    <text evidence="2 7">Belongs to the MIP/aquaporin (TC 1.A.8) family.</text>
</comment>
<reference evidence="9 10" key="1">
    <citation type="submission" date="2013-02" db="EMBL/GenBank/DDBJ databases">
        <title>The Genome Sequence of Enterococcus phoeniculicola BAA-412.</title>
        <authorList>
            <consortium name="The Broad Institute Genome Sequencing Platform"/>
            <consortium name="The Broad Institute Genome Sequencing Center for Infectious Disease"/>
            <person name="Earl A.M."/>
            <person name="Gilmore M.S."/>
            <person name="Lebreton F."/>
            <person name="Walker B."/>
            <person name="Young S.K."/>
            <person name="Zeng Q."/>
            <person name="Gargeya S."/>
            <person name="Fitzgerald M."/>
            <person name="Haas B."/>
            <person name="Abouelleil A."/>
            <person name="Alvarado L."/>
            <person name="Arachchi H.M."/>
            <person name="Berlin A.M."/>
            <person name="Chapman S.B."/>
            <person name="Dewar J."/>
            <person name="Goldberg J."/>
            <person name="Griggs A."/>
            <person name="Gujja S."/>
            <person name="Hansen M."/>
            <person name="Howarth C."/>
            <person name="Imamovic A."/>
            <person name="Larimer J."/>
            <person name="McCowan C."/>
            <person name="Murphy C."/>
            <person name="Neiman D."/>
            <person name="Pearson M."/>
            <person name="Priest M."/>
            <person name="Roberts A."/>
            <person name="Saif S."/>
            <person name="Shea T."/>
            <person name="Sisk P."/>
            <person name="Sykes S."/>
            <person name="Wortman J."/>
            <person name="Nusbaum C."/>
            <person name="Birren B."/>
        </authorList>
    </citation>
    <scope>NUCLEOTIDE SEQUENCE [LARGE SCALE GENOMIC DNA]</scope>
    <source>
        <strain evidence="9 10">ATCC BAA-412</strain>
    </source>
</reference>
<dbReference type="InterPro" id="IPR022357">
    <property type="entry name" value="MIP_CS"/>
</dbReference>
<dbReference type="PANTHER" id="PTHR43829:SF9">
    <property type="entry name" value="AQUAPORIN-9"/>
    <property type="match status" value="1"/>
</dbReference>
<dbReference type="PANTHER" id="PTHR43829">
    <property type="entry name" value="AQUAPORIN OR AQUAGLYCEROPORIN RELATED"/>
    <property type="match status" value="1"/>
</dbReference>
<gene>
    <name evidence="9" type="ORF">UC3_01530</name>
</gene>
<dbReference type="InterPro" id="IPR050363">
    <property type="entry name" value="MIP/Aquaporin"/>
</dbReference>
<dbReference type="PATRIC" id="fig|1158610.3.peg.1515"/>
<dbReference type="eggNOG" id="COG0580">
    <property type="taxonomic scope" value="Bacteria"/>
</dbReference>
<protein>
    <submittedName>
        <fullName evidence="9">MIP family channel protein</fullName>
    </submittedName>
</protein>
<evidence type="ECO:0000313" key="10">
    <source>
        <dbReference type="Proteomes" id="UP000013785"/>
    </source>
</evidence>
<dbReference type="Proteomes" id="UP000013785">
    <property type="component" value="Unassembled WGS sequence"/>
</dbReference>
<dbReference type="STRING" id="154621.RV11_GL002462"/>
<evidence type="ECO:0000256" key="8">
    <source>
        <dbReference type="SAM" id="Phobius"/>
    </source>
</evidence>
<organism evidence="9 10">
    <name type="scientific">Enterococcus phoeniculicola ATCC BAA-412</name>
    <dbReference type="NCBI Taxonomy" id="1158610"/>
    <lineage>
        <taxon>Bacteria</taxon>
        <taxon>Bacillati</taxon>
        <taxon>Bacillota</taxon>
        <taxon>Bacilli</taxon>
        <taxon>Lactobacillales</taxon>
        <taxon>Enterococcaceae</taxon>
        <taxon>Enterococcus</taxon>
    </lineage>
</organism>
<keyword evidence="6 8" id="KW-0472">Membrane</keyword>
<sequence length="238" mass="24504">MSDMTQIFSEFLGTAMLVLLGGGVCAASNLKKSKAEASGWIVIAMGWATAVTIAVYVSGFMGPAHLNPAVTVGMAIAGKFSWSLVFPFVIAQVVGGIVGAIVVWLAYLPLWDETEDQGAILGTFATGPAVRNLPANTMTEAIGTFVLVLGLLAFGENSFAEGLNPVVVGILILAIGLSLGGPTGYAINPARDLGPRIAHQILPIKNKGTSDWSYALVPIVGPVIGAVLAAGLYLVLPL</sequence>
<feature type="transmembrane region" description="Helical" evidence="8">
    <location>
        <begin position="133"/>
        <end position="154"/>
    </location>
</feature>
<dbReference type="RefSeq" id="WP_010768193.1">
    <property type="nucleotide sequence ID" value="NZ_ASWE01000003.1"/>
</dbReference>
<keyword evidence="4 7" id="KW-0812">Transmembrane</keyword>
<feature type="transmembrane region" description="Helical" evidence="8">
    <location>
        <begin position="82"/>
        <end position="107"/>
    </location>
</feature>
<dbReference type="GO" id="GO:0015254">
    <property type="term" value="F:glycerol channel activity"/>
    <property type="evidence" value="ECO:0007669"/>
    <property type="project" value="TreeGrafter"/>
</dbReference>
<evidence type="ECO:0000256" key="6">
    <source>
        <dbReference type="ARBA" id="ARBA00023136"/>
    </source>
</evidence>
<comment type="caution">
    <text evidence="9">The sequence shown here is derived from an EMBL/GenBank/DDBJ whole genome shotgun (WGS) entry which is preliminary data.</text>
</comment>
<accession>R3TU56</accession>
<dbReference type="OrthoDB" id="9807293at2"/>
<dbReference type="AlphaFoldDB" id="R3TU56"/>
<feature type="transmembrane region" description="Helical" evidence="8">
    <location>
        <begin position="212"/>
        <end position="236"/>
    </location>
</feature>
<dbReference type="PROSITE" id="PS00221">
    <property type="entry name" value="MIP"/>
    <property type="match status" value="1"/>
</dbReference>
<comment type="subcellular location">
    <subcellularLocation>
        <location evidence="1">Membrane</location>
        <topology evidence="1">Multi-pass membrane protein</topology>
    </subcellularLocation>
</comment>
<evidence type="ECO:0000256" key="7">
    <source>
        <dbReference type="RuleBase" id="RU000477"/>
    </source>
</evidence>
<evidence type="ECO:0000256" key="2">
    <source>
        <dbReference type="ARBA" id="ARBA00006175"/>
    </source>
</evidence>
<feature type="transmembrane region" description="Helical" evidence="8">
    <location>
        <begin position="37"/>
        <end position="61"/>
    </location>
</feature>